<dbReference type="EMBL" id="JACHWU010000004">
    <property type="protein sequence ID" value="MBB3052419.1"/>
    <property type="molecule type" value="Genomic_DNA"/>
</dbReference>
<feature type="transmembrane region" description="Helical" evidence="1">
    <location>
        <begin position="99"/>
        <end position="117"/>
    </location>
</feature>
<dbReference type="RefSeq" id="WP_183656613.1">
    <property type="nucleotide sequence ID" value="NZ_JACHWU010000004.1"/>
</dbReference>
<dbReference type="InterPro" id="IPR052529">
    <property type="entry name" value="Bact_Transport_Assoc"/>
</dbReference>
<keyword evidence="1" id="KW-1133">Transmembrane helix</keyword>
<accession>A0A839S6R0</accession>
<dbReference type="InterPro" id="IPR007349">
    <property type="entry name" value="DUF418"/>
</dbReference>
<feature type="transmembrane region" description="Helical" evidence="1">
    <location>
        <begin position="123"/>
        <end position="140"/>
    </location>
</feature>
<dbReference type="Proteomes" id="UP000550714">
    <property type="component" value="Unassembled WGS sequence"/>
</dbReference>
<feature type="transmembrane region" description="Helical" evidence="1">
    <location>
        <begin position="70"/>
        <end position="87"/>
    </location>
</feature>
<evidence type="ECO:0000259" key="2">
    <source>
        <dbReference type="Pfam" id="PF04235"/>
    </source>
</evidence>
<evidence type="ECO:0000313" key="3">
    <source>
        <dbReference type="EMBL" id="MBB3052419.1"/>
    </source>
</evidence>
<dbReference type="AlphaFoldDB" id="A0A839S6R0"/>
<feature type="transmembrane region" description="Helical" evidence="1">
    <location>
        <begin position="192"/>
        <end position="211"/>
    </location>
</feature>
<comment type="caution">
    <text evidence="3">The sequence shown here is derived from an EMBL/GenBank/DDBJ whole genome shotgun (WGS) entry which is preliminary data.</text>
</comment>
<feature type="transmembrane region" description="Helical" evidence="1">
    <location>
        <begin position="145"/>
        <end position="163"/>
    </location>
</feature>
<evidence type="ECO:0000256" key="1">
    <source>
        <dbReference type="SAM" id="Phobius"/>
    </source>
</evidence>
<feature type="transmembrane region" description="Helical" evidence="1">
    <location>
        <begin position="231"/>
        <end position="252"/>
    </location>
</feature>
<name>A0A839S6R0_9PSEU</name>
<keyword evidence="4" id="KW-1185">Reference proteome</keyword>
<evidence type="ECO:0000313" key="4">
    <source>
        <dbReference type="Proteomes" id="UP000550714"/>
    </source>
</evidence>
<sequence>MRDSQLTNSYDSRRISGGSHNVRIDELDVLRGFALCGILVVNIYQQVVFAEAYRPADMPLGVQLLFYERFLPIFAVLFGVGFGIFFARAAARTDRPRLVLARRLLVLFVMGAVHFAFHPGEVLTAYGALGLVVLLPMSYLRGRTALVVAIVLLFLGSQLILGYGPIPGLLTLGYALAMLGAPEALAARTGRIAVGFGVFGCLAGLYAYLDLTGVDLPYVNLIGGPGGGVDLLPVAAAIATALAYCCGLLLLLRTPAAAAITAVFAPMGRMALTNYLTQTALFLLISPLLGIDDGADVTQIVGLTVTILIVQAVWSTLWLRSFRYGPAEWLWRRLTWWQSTPLRRTHQHAVPPAQQADS</sequence>
<feature type="transmembrane region" description="Helical" evidence="1">
    <location>
        <begin position="272"/>
        <end position="291"/>
    </location>
</feature>
<dbReference type="PANTHER" id="PTHR30590">
    <property type="entry name" value="INNER MEMBRANE PROTEIN"/>
    <property type="match status" value="1"/>
</dbReference>
<protein>
    <submittedName>
        <fullName evidence="3">Putative membrane protein YeiB</fullName>
    </submittedName>
</protein>
<feature type="transmembrane region" description="Helical" evidence="1">
    <location>
        <begin position="29"/>
        <end position="50"/>
    </location>
</feature>
<feature type="transmembrane region" description="Helical" evidence="1">
    <location>
        <begin position="169"/>
        <end position="185"/>
    </location>
</feature>
<keyword evidence="1" id="KW-0472">Membrane</keyword>
<organism evidence="3 4">
    <name type="scientific">Prauserella isguenensis</name>
    <dbReference type="NCBI Taxonomy" id="1470180"/>
    <lineage>
        <taxon>Bacteria</taxon>
        <taxon>Bacillati</taxon>
        <taxon>Actinomycetota</taxon>
        <taxon>Actinomycetes</taxon>
        <taxon>Pseudonocardiales</taxon>
        <taxon>Pseudonocardiaceae</taxon>
        <taxon>Prauserella</taxon>
    </lineage>
</organism>
<dbReference type="PANTHER" id="PTHR30590:SF3">
    <property type="entry name" value="HYPOTHETICAL MEMBRANE SPANNING PROTEIN"/>
    <property type="match status" value="1"/>
</dbReference>
<keyword evidence="1" id="KW-0812">Transmembrane</keyword>
<dbReference type="Pfam" id="PF04235">
    <property type="entry name" value="DUF418"/>
    <property type="match status" value="1"/>
</dbReference>
<proteinExistence type="predicted"/>
<reference evidence="3 4" key="1">
    <citation type="submission" date="2020-08" db="EMBL/GenBank/DDBJ databases">
        <title>Genomic Encyclopedia of Type Strains, Phase III (KMG-III): the genomes of soil and plant-associated and newly described type strains.</title>
        <authorList>
            <person name="Whitman W."/>
        </authorList>
    </citation>
    <scope>NUCLEOTIDE SEQUENCE [LARGE SCALE GENOMIC DNA]</scope>
    <source>
        <strain evidence="3 4">CECT 8577</strain>
    </source>
</reference>
<feature type="domain" description="DUF418" evidence="2">
    <location>
        <begin position="229"/>
        <end position="338"/>
    </location>
</feature>
<feature type="transmembrane region" description="Helical" evidence="1">
    <location>
        <begin position="297"/>
        <end position="319"/>
    </location>
</feature>
<gene>
    <name evidence="3" type="ORF">FHS23_003453</name>
</gene>